<dbReference type="InterPro" id="IPR050723">
    <property type="entry name" value="CFA/CMAS"/>
</dbReference>
<keyword evidence="8" id="KW-1185">Reference proteome</keyword>
<dbReference type="PATRIC" id="fig|443610.3.peg.1888"/>
<sequence>MDAKSTLVRLLAEAGITPNGPDPWDIQVHDERLWNRFVAEGTLGLGEAYMDGWWDVDDMAEFFNRAIGRAIDKQFRPPLSLIWQHVQARYFNMQTIRRSRRVARMHYNETDAYRASLDDRMTGSCGYWPDGVTNVNAAQEAKLDMVCRKIGLRPGQLVWDIGCGWGAFMGFAAERYGARCVGVTVSPDQAEYGRARYKDLPIEFQVKDYREFTGKVDHVVSMGMFEHVGYKNYRTYFEAARRAISDDGLFMMHTIGSQWTTRTIDPWIEKYIFPGGVIPSMGQIGEAIDGLFTVVDVHNIGPHYDKTLVAWYENFEKNWPKDRDAQGERFYRMWKYYLLCCAGGFRARAIQVWQFVLSPKGVPEGYVTQR</sequence>
<evidence type="ECO:0000256" key="5">
    <source>
        <dbReference type="ARBA" id="ARBA00023098"/>
    </source>
</evidence>
<dbReference type="GO" id="GO:0008610">
    <property type="term" value="P:lipid biosynthetic process"/>
    <property type="evidence" value="ECO:0007669"/>
    <property type="project" value="InterPro"/>
</dbReference>
<dbReference type="PANTHER" id="PTHR43667:SF1">
    <property type="entry name" value="CYCLOPROPANE-FATTY-ACYL-PHOSPHOLIPID SYNTHASE"/>
    <property type="match status" value="1"/>
</dbReference>
<dbReference type="GO" id="GO:0032259">
    <property type="term" value="P:methylation"/>
    <property type="evidence" value="ECO:0007669"/>
    <property type="project" value="UniProtKB-KW"/>
</dbReference>
<feature type="active site" evidence="6">
    <location>
        <position position="341"/>
    </location>
</feature>
<keyword evidence="3 7" id="KW-0808">Transferase</keyword>
<evidence type="ECO:0000256" key="4">
    <source>
        <dbReference type="ARBA" id="ARBA00022691"/>
    </source>
</evidence>
<dbReference type="AlphaFoldDB" id="A0A0F5FNN1"/>
<dbReference type="GO" id="GO:0008825">
    <property type="term" value="F:cyclopropane-fatty-acyl-phospholipid synthase activity"/>
    <property type="evidence" value="ECO:0007669"/>
    <property type="project" value="UniProtKB-EC"/>
</dbReference>
<evidence type="ECO:0000313" key="7">
    <source>
        <dbReference type="EMBL" id="KKB10451.1"/>
    </source>
</evidence>
<dbReference type="Proteomes" id="UP000033632">
    <property type="component" value="Unassembled WGS sequence"/>
</dbReference>
<organism evidence="7 8">
    <name type="scientific">Devosia geojensis</name>
    <dbReference type="NCBI Taxonomy" id="443610"/>
    <lineage>
        <taxon>Bacteria</taxon>
        <taxon>Pseudomonadati</taxon>
        <taxon>Pseudomonadota</taxon>
        <taxon>Alphaproteobacteria</taxon>
        <taxon>Hyphomicrobiales</taxon>
        <taxon>Devosiaceae</taxon>
        <taxon>Devosia</taxon>
    </lineage>
</organism>
<evidence type="ECO:0000313" key="8">
    <source>
        <dbReference type="Proteomes" id="UP000033632"/>
    </source>
</evidence>
<comment type="similarity">
    <text evidence="1">Belongs to the CFA/CMAS family.</text>
</comment>
<dbReference type="NCBIfam" id="NF008686">
    <property type="entry name" value="PRK11705.1"/>
    <property type="match status" value="1"/>
</dbReference>
<comment type="caution">
    <text evidence="7">The sequence shown here is derived from an EMBL/GenBank/DDBJ whole genome shotgun (WGS) entry which is preliminary data.</text>
</comment>
<dbReference type="InterPro" id="IPR029063">
    <property type="entry name" value="SAM-dependent_MTases_sf"/>
</dbReference>
<dbReference type="CDD" id="cd02440">
    <property type="entry name" value="AdoMet_MTases"/>
    <property type="match status" value="1"/>
</dbReference>
<evidence type="ECO:0000256" key="1">
    <source>
        <dbReference type="ARBA" id="ARBA00010815"/>
    </source>
</evidence>
<dbReference type="Pfam" id="PF02353">
    <property type="entry name" value="CMAS"/>
    <property type="match status" value="1"/>
</dbReference>
<dbReference type="PANTHER" id="PTHR43667">
    <property type="entry name" value="CYCLOPROPANE-FATTY-ACYL-PHOSPHOLIPID SYNTHASE"/>
    <property type="match status" value="1"/>
</dbReference>
<dbReference type="Gene3D" id="3.40.50.150">
    <property type="entry name" value="Vaccinia Virus protein VP39"/>
    <property type="match status" value="1"/>
</dbReference>
<keyword evidence="4" id="KW-0949">S-adenosyl-L-methionine</keyword>
<dbReference type="EC" id="2.1.1.79" evidence="7"/>
<keyword evidence="2 7" id="KW-0489">Methyltransferase</keyword>
<accession>A0A0F5FNN1</accession>
<dbReference type="EMBL" id="JZEX01000150">
    <property type="protein sequence ID" value="KKB10451.1"/>
    <property type="molecule type" value="Genomic_DNA"/>
</dbReference>
<name>A0A0F5FNN1_9HYPH</name>
<evidence type="ECO:0000256" key="2">
    <source>
        <dbReference type="ARBA" id="ARBA00022603"/>
    </source>
</evidence>
<reference evidence="7 8" key="1">
    <citation type="submission" date="2015-03" db="EMBL/GenBank/DDBJ databases">
        <authorList>
            <person name="Hassan Y.I."/>
            <person name="Lepp D."/>
            <person name="Li X.-Z."/>
            <person name="Zhou T."/>
        </authorList>
    </citation>
    <scope>NUCLEOTIDE SEQUENCE [LARGE SCALE GENOMIC DNA]</scope>
    <source>
        <strain evidence="7 8">BD-c194</strain>
    </source>
</reference>
<dbReference type="PIRSF" id="PIRSF003085">
    <property type="entry name" value="CMAS"/>
    <property type="match status" value="1"/>
</dbReference>
<dbReference type="OrthoDB" id="9782855at2"/>
<dbReference type="RefSeq" id="WP_046110035.1">
    <property type="nucleotide sequence ID" value="NZ_JZEX01000150.1"/>
</dbReference>
<proteinExistence type="inferred from homology"/>
<keyword evidence="5" id="KW-0443">Lipid metabolism</keyword>
<protein>
    <submittedName>
        <fullName evidence="7">Cyclopropane fatty acyl phospholipid synthase</fullName>
        <ecNumber evidence="7">2.1.1.79</ecNumber>
    </submittedName>
</protein>
<dbReference type="SUPFAM" id="SSF53335">
    <property type="entry name" value="S-adenosyl-L-methionine-dependent methyltransferases"/>
    <property type="match status" value="1"/>
</dbReference>
<evidence type="ECO:0000256" key="6">
    <source>
        <dbReference type="PIRSR" id="PIRSR003085-1"/>
    </source>
</evidence>
<gene>
    <name evidence="7" type="ORF">VE25_17925</name>
</gene>
<dbReference type="InterPro" id="IPR003333">
    <property type="entry name" value="CMAS"/>
</dbReference>
<evidence type="ECO:0000256" key="3">
    <source>
        <dbReference type="ARBA" id="ARBA00022679"/>
    </source>
</evidence>